<evidence type="ECO:0000256" key="5">
    <source>
        <dbReference type="ARBA" id="ARBA00022737"/>
    </source>
</evidence>
<dbReference type="InterPro" id="IPR036322">
    <property type="entry name" value="WD40_repeat_dom_sf"/>
</dbReference>
<feature type="compositionally biased region" description="Basic and acidic residues" evidence="9">
    <location>
        <begin position="468"/>
        <end position="480"/>
    </location>
</feature>
<dbReference type="GO" id="GO:0005656">
    <property type="term" value="C:nuclear pre-replicative complex"/>
    <property type="evidence" value="ECO:0007669"/>
    <property type="project" value="TreeGrafter"/>
</dbReference>
<gene>
    <name evidence="10" type="primary">Piso0_000484</name>
    <name evidence="10" type="ORF">GNLVRS01_PISO0A10362g</name>
    <name evidence="11" type="ORF">GNLVRS01_PISO0B10429g</name>
</gene>
<sequence>MLEESVLYVPQGVPGEKSGQSTFGRALSVHSSQDRGTFRGAECSRHGAALTGIGYGERLFVASASKPLVNVYVWGKDAIDQRIPVLETLTCLALCHHPKGDDTSGPTHGLPKFRVPWLLAGGTASGRVYIWELASGDLVCVKDAHYQGLSVMKFSGCGTYLVTAGRDSRCIIWRTVDLVSLYDEGVNVKPYATFMDHTLPVTDLAISDDGCFNDAKVHTVSQDATLRVYDIRSKTLITTFVLPMGIESFARDPANRCCYVGLADASIRTIPFYKFNKNSNVLEGLGGCGRIITIEHDPNLEETFTHHRDDTGVVSKKLGSKPDASGENKVIVTQIQISLDGTFIISGDSLGRVFATDIITKQVVKAFAPSESSIAFLSTQTYDTEIFSSESQQRNDKKHRLLPQFKRALASNEPLDHEVLIEIPPQKKKDVSFESWLEQKANEELSYKNLTHIDSTVISTKQSSSNNETEHKASGVEEKLSRVSGAYQDLRQTHEKLLEEHKKLLESLNK</sequence>
<evidence type="ECO:0000313" key="11">
    <source>
        <dbReference type="EMBL" id="CCE73443.1"/>
    </source>
</evidence>
<keyword evidence="7" id="KW-0698">rRNA processing</keyword>
<evidence type="ECO:0000256" key="2">
    <source>
        <dbReference type="ARBA" id="ARBA00010143"/>
    </source>
</evidence>
<evidence type="ECO:0000256" key="8">
    <source>
        <dbReference type="SAM" id="Coils"/>
    </source>
</evidence>
<dbReference type="GO" id="GO:0006364">
    <property type="term" value="P:rRNA processing"/>
    <property type="evidence" value="ECO:0007669"/>
    <property type="project" value="UniProtKB-UniRule"/>
</dbReference>
<dbReference type="PANTHER" id="PTHR18763">
    <property type="entry name" value="WD-REPEAT PROTEIN 18"/>
    <property type="match status" value="1"/>
</dbReference>
<dbReference type="InParanoid" id="G8YVJ9"/>
<evidence type="ECO:0000313" key="10">
    <source>
        <dbReference type="EMBL" id="CCE72882.1"/>
    </source>
</evidence>
<dbReference type="PANTHER" id="PTHR18763:SF0">
    <property type="entry name" value="WD REPEAT-CONTAINING PROTEIN 18"/>
    <property type="match status" value="1"/>
</dbReference>
<keyword evidence="8" id="KW-0175">Coiled coil</keyword>
<accession>G8YVJ9</accession>
<dbReference type="STRING" id="559304.G8YVJ9"/>
<dbReference type="InterPro" id="IPR045227">
    <property type="entry name" value="WDR18/Ipi3/RID3"/>
</dbReference>
<dbReference type="EMBL" id="FO082058">
    <property type="protein sequence ID" value="CCE73443.1"/>
    <property type="molecule type" value="Genomic_DNA"/>
</dbReference>
<comment type="similarity">
    <text evidence="2 7">Belongs to the WD repeat IPI3/WDR18 family.</text>
</comment>
<evidence type="ECO:0000256" key="3">
    <source>
        <dbReference type="ARBA" id="ARBA00011141"/>
    </source>
</evidence>
<dbReference type="GO" id="GO:0006261">
    <property type="term" value="P:DNA-templated DNA replication"/>
    <property type="evidence" value="ECO:0007669"/>
    <property type="project" value="TreeGrafter"/>
</dbReference>
<dbReference type="eggNOG" id="KOG0646">
    <property type="taxonomic scope" value="Eukaryota"/>
</dbReference>
<dbReference type="SUPFAM" id="SSF50978">
    <property type="entry name" value="WD40 repeat-like"/>
    <property type="match status" value="1"/>
</dbReference>
<dbReference type="Pfam" id="PF00400">
    <property type="entry name" value="WD40"/>
    <property type="match status" value="2"/>
</dbReference>
<keyword evidence="12" id="KW-1185">Reference proteome</keyword>
<protein>
    <recommendedName>
        <fullName evidence="6 7">Pre-rRNA-processing protein IPI3</fullName>
    </recommendedName>
</protein>
<evidence type="ECO:0000313" key="12">
    <source>
        <dbReference type="Proteomes" id="UP000005222"/>
    </source>
</evidence>
<evidence type="ECO:0000256" key="1">
    <source>
        <dbReference type="ARBA" id="ARBA00002355"/>
    </source>
</evidence>
<keyword evidence="5" id="KW-0677">Repeat</keyword>
<feature type="compositionally biased region" description="Polar residues" evidence="9">
    <location>
        <begin position="458"/>
        <end position="467"/>
    </location>
</feature>
<dbReference type="AlphaFoldDB" id="G8YVJ9"/>
<evidence type="ECO:0000256" key="9">
    <source>
        <dbReference type="SAM" id="MobiDB-lite"/>
    </source>
</evidence>
<dbReference type="OMA" id="WEAHYNK"/>
<name>G8YVJ9_PICSO</name>
<dbReference type="InterPro" id="IPR001680">
    <property type="entry name" value="WD40_rpt"/>
</dbReference>
<dbReference type="OrthoDB" id="756370at2759"/>
<dbReference type="FunCoup" id="G8YVJ9">
    <property type="interactions" value="765"/>
</dbReference>
<dbReference type="Proteomes" id="UP000005222">
    <property type="component" value="Chromosome B"/>
</dbReference>
<evidence type="ECO:0000256" key="7">
    <source>
        <dbReference type="RuleBase" id="RU369067"/>
    </source>
</evidence>
<comment type="subunit">
    <text evidence="3 7">Component of the RIX1 complex, composed of IPI1, RIX1/IPI2 and IPI3 in a 1:2:2 stoichiometry. The complex interacts (via RIX1) with MDN1 (via its hexameric AAA ATPase ring) and the pre-60S ribosome particles.</text>
</comment>
<keyword evidence="4 7" id="KW-0853">WD repeat</keyword>
<dbReference type="InterPro" id="IPR015943">
    <property type="entry name" value="WD40/YVTN_repeat-like_dom_sf"/>
</dbReference>
<dbReference type="EMBL" id="FO082059">
    <property type="protein sequence ID" value="CCE72882.1"/>
    <property type="molecule type" value="Genomic_DNA"/>
</dbReference>
<proteinExistence type="inferred from homology"/>
<dbReference type="Gene3D" id="2.130.10.10">
    <property type="entry name" value="YVTN repeat-like/Quinoprotein amine dehydrogenase"/>
    <property type="match status" value="1"/>
</dbReference>
<comment type="function">
    <text evidence="1 7">Component of the RIX1 complex required for processing of ITS2 sequences from 35S pre-rRNA.</text>
</comment>
<reference evidence="10" key="1">
    <citation type="submission" date="2011-10" db="EMBL/GenBank/DDBJ databases">
        <authorList>
            <person name="Genoscope - CEA"/>
        </authorList>
    </citation>
    <scope>NUCLEOTIDE SEQUENCE</scope>
    <source>
        <strain evidence="10">CBS 7064</strain>
    </source>
</reference>
<feature type="coiled-coil region" evidence="8">
    <location>
        <begin position="480"/>
        <end position="507"/>
    </location>
</feature>
<reference evidence="12" key="2">
    <citation type="journal article" date="2012" name="G3 (Bethesda)">
        <title>Pichia sorbitophila, an interspecies yeast hybrid reveals early steps of genome resolution following polyploidization.</title>
        <authorList>
            <person name="Leh Louis V."/>
            <person name="Despons L."/>
            <person name="Friedrich A."/>
            <person name="Martin T."/>
            <person name="Durrens P."/>
            <person name="Casaregola S."/>
            <person name="Neuveglise C."/>
            <person name="Fairhead C."/>
            <person name="Marck C."/>
            <person name="Cruz J.A."/>
            <person name="Straub M.L."/>
            <person name="Kugler V."/>
            <person name="Sacerdot C."/>
            <person name="Uzunov Z."/>
            <person name="Thierry A."/>
            <person name="Weiss S."/>
            <person name="Bleykasten C."/>
            <person name="De Montigny J."/>
            <person name="Jacques N."/>
            <person name="Jung P."/>
            <person name="Lemaire M."/>
            <person name="Mallet S."/>
            <person name="Morel G."/>
            <person name="Richard G.F."/>
            <person name="Sarkar A."/>
            <person name="Savel G."/>
            <person name="Schacherer J."/>
            <person name="Seret M.L."/>
            <person name="Talla E."/>
            <person name="Samson G."/>
            <person name="Jubin C."/>
            <person name="Poulain J."/>
            <person name="Vacherie B."/>
            <person name="Barbe V."/>
            <person name="Pelletier E."/>
            <person name="Sherman D.J."/>
            <person name="Westhof E."/>
            <person name="Weissenbach J."/>
            <person name="Baret P.V."/>
            <person name="Wincker P."/>
            <person name="Gaillardin C."/>
            <person name="Dujon B."/>
            <person name="Souciet J.L."/>
        </authorList>
    </citation>
    <scope>NUCLEOTIDE SEQUENCE [LARGE SCALE GENOMIC DNA]</scope>
    <source>
        <strain evidence="12">ATCC MYA-4447 / BCRC 22081 / CBS 7064 / NBRC 10061 / NRRL Y-12695</strain>
    </source>
</reference>
<dbReference type="HOGENOM" id="CLU_029749_4_0_1"/>
<dbReference type="Proteomes" id="UP000005222">
    <property type="component" value="Chromosome A"/>
</dbReference>
<comment type="subcellular location">
    <subcellularLocation>
        <location evidence="7">Nucleus</location>
    </subcellularLocation>
</comment>
<dbReference type="SMART" id="SM00320">
    <property type="entry name" value="WD40"/>
    <property type="match status" value="4"/>
</dbReference>
<feature type="region of interest" description="Disordered" evidence="9">
    <location>
        <begin position="458"/>
        <end position="480"/>
    </location>
</feature>
<keyword evidence="7" id="KW-0539">Nucleus</keyword>
<organism evidence="10 12">
    <name type="scientific">Pichia sorbitophila (strain ATCC MYA-4447 / BCRC 22081 / CBS 7064 / NBRC 10061 / NRRL Y-12695)</name>
    <name type="common">Hybrid yeast</name>
    <dbReference type="NCBI Taxonomy" id="559304"/>
    <lineage>
        <taxon>Eukaryota</taxon>
        <taxon>Fungi</taxon>
        <taxon>Dikarya</taxon>
        <taxon>Ascomycota</taxon>
        <taxon>Saccharomycotina</taxon>
        <taxon>Pichiomycetes</taxon>
        <taxon>Debaryomycetaceae</taxon>
        <taxon>Millerozyma</taxon>
    </lineage>
</organism>
<dbReference type="GO" id="GO:0120330">
    <property type="term" value="C:rixosome complex"/>
    <property type="evidence" value="ECO:0007669"/>
    <property type="project" value="UniProtKB-UniRule"/>
</dbReference>
<evidence type="ECO:0000256" key="6">
    <source>
        <dbReference type="ARBA" id="ARBA00026229"/>
    </source>
</evidence>
<evidence type="ECO:0000256" key="4">
    <source>
        <dbReference type="ARBA" id="ARBA00022574"/>
    </source>
</evidence>